<dbReference type="Gene3D" id="2.60.40.1960">
    <property type="match status" value="2"/>
</dbReference>
<evidence type="ECO:0000256" key="3">
    <source>
        <dbReference type="ARBA" id="ARBA00022750"/>
    </source>
</evidence>
<feature type="active site" evidence="5">
    <location>
        <position position="378"/>
    </location>
</feature>
<dbReference type="FunFam" id="2.40.70.10:FF:000044">
    <property type="entry name" value="Lysosomal aspartic protease"/>
    <property type="match status" value="1"/>
</dbReference>
<evidence type="ECO:0000313" key="10">
    <source>
        <dbReference type="EMBL" id="KAK6636826.1"/>
    </source>
</evidence>
<dbReference type="FunFam" id="2.40.70.10:FF:000149">
    <property type="entry name" value="Uncharacterized protein"/>
    <property type="match status" value="1"/>
</dbReference>
<dbReference type="GO" id="GO:0005764">
    <property type="term" value="C:lysosome"/>
    <property type="evidence" value="ECO:0007669"/>
    <property type="project" value="TreeGrafter"/>
</dbReference>
<accession>A0AAN8PVU8</accession>
<keyword evidence="8" id="KW-0732">Signal</keyword>
<evidence type="ECO:0000256" key="2">
    <source>
        <dbReference type="ARBA" id="ARBA00022670"/>
    </source>
</evidence>
<evidence type="ECO:0000256" key="8">
    <source>
        <dbReference type="SAM" id="SignalP"/>
    </source>
</evidence>
<feature type="domain" description="Peptidase A1" evidence="9">
    <location>
        <begin position="83"/>
        <end position="362"/>
    </location>
</feature>
<feature type="active site" evidence="5">
    <location>
        <position position="564"/>
    </location>
</feature>
<evidence type="ECO:0000313" key="11">
    <source>
        <dbReference type="Proteomes" id="UP001372834"/>
    </source>
</evidence>
<dbReference type="EMBL" id="JAWJWE010000004">
    <property type="protein sequence ID" value="KAK6636826.1"/>
    <property type="molecule type" value="Genomic_DNA"/>
</dbReference>
<feature type="disulfide bond" evidence="6">
    <location>
        <begin position="391"/>
        <end position="398"/>
    </location>
</feature>
<evidence type="ECO:0000256" key="4">
    <source>
        <dbReference type="ARBA" id="ARBA00022801"/>
    </source>
</evidence>
<dbReference type="PRINTS" id="PR00792">
    <property type="entry name" value="PEPSIN"/>
</dbReference>
<protein>
    <recommendedName>
        <fullName evidence="9">Peptidase A1 domain-containing protein</fullName>
    </recommendedName>
</protein>
<evidence type="ECO:0000259" key="9">
    <source>
        <dbReference type="PROSITE" id="PS51767"/>
    </source>
</evidence>
<dbReference type="InterPro" id="IPR001461">
    <property type="entry name" value="Aspartic_peptidase_A1"/>
</dbReference>
<dbReference type="FunFam" id="2.60.40.1960:FF:000001">
    <property type="entry name" value="Cathepsin D"/>
    <property type="match status" value="1"/>
</dbReference>
<dbReference type="PANTHER" id="PTHR47966">
    <property type="entry name" value="BETA-SITE APP-CLEAVING ENZYME, ISOFORM A-RELATED"/>
    <property type="match status" value="1"/>
</dbReference>
<dbReference type="Proteomes" id="UP001372834">
    <property type="component" value="Unassembled WGS sequence"/>
</dbReference>
<evidence type="ECO:0000256" key="7">
    <source>
        <dbReference type="RuleBase" id="RU000454"/>
    </source>
</evidence>
<keyword evidence="2 7" id="KW-0645">Protease</keyword>
<keyword evidence="6" id="KW-1015">Disulfide bond</keyword>
<dbReference type="InterPro" id="IPR021109">
    <property type="entry name" value="Peptidase_aspartic_dom_sf"/>
</dbReference>
<keyword evidence="4 7" id="KW-0378">Hydrolase</keyword>
<dbReference type="GO" id="GO:0006508">
    <property type="term" value="P:proteolysis"/>
    <property type="evidence" value="ECO:0007669"/>
    <property type="project" value="UniProtKB-KW"/>
</dbReference>
<dbReference type="AlphaFoldDB" id="A0AAN8PVU8"/>
<evidence type="ECO:0000256" key="6">
    <source>
        <dbReference type="PIRSR" id="PIRSR601461-2"/>
    </source>
</evidence>
<keyword evidence="3 7" id="KW-0064">Aspartyl protease</keyword>
<feature type="chain" id="PRO_5042902689" description="Peptidase A1 domain-containing protein" evidence="8">
    <location>
        <begin position="19"/>
        <end position="679"/>
    </location>
</feature>
<name>A0AAN8PVU8_POLSC</name>
<dbReference type="PROSITE" id="PS00141">
    <property type="entry name" value="ASP_PROTEASE"/>
    <property type="match status" value="2"/>
</dbReference>
<feature type="domain" description="Peptidase A1" evidence="9">
    <location>
        <begin position="360"/>
        <end position="676"/>
    </location>
</feature>
<dbReference type="Pfam" id="PF00026">
    <property type="entry name" value="Asp"/>
    <property type="match status" value="2"/>
</dbReference>
<dbReference type="Gene3D" id="2.40.70.10">
    <property type="entry name" value="Acid Proteases"/>
    <property type="match status" value="4"/>
</dbReference>
<feature type="disulfide bond" evidence="6">
    <location>
        <begin position="555"/>
        <end position="559"/>
    </location>
</feature>
<sequence length="679" mass="76339">MNLLYSVLLAYLTVTVECAQPIRIDLIRRKNLMETLLELNTHPKYLAKYFSRKHRKYYDYDDSNLKPATNDTIQIFKFLQSQFYGEILIGTPGQRFKVFFDTSSTGCWVPSALCSPFAYPACATRFKYDSTKSSTYVPDGSNFTSVTDKGKLIGFYSIDKFHLGHVNVTNQTFAEIEQMSIFEILNLITDGIVGLGFNSRGNKTALLPHLFAQHPKINRVFSFYFNRDDTTLKGGHFFIGGYEKAHMNGTITYVPISNTEYWEFKLDKVVLNQTSSYNKRVVNLCSQGCLAYPNTGDFLIYGPANDIKTINRFLYADYIPYLDRYEISCSRIHKLPKVVFYIGGTMFTLTGRDYVEQAQYYGVISLGTPPQKFKILFDTGSSNLWVPSKKCSMLNVACLLHNKYDATQSSTYVKNGSDFHIQYGSGSLSGFLSEDVLSIGDLNIEKQTFGEAVNEPGMAFLAAKFDGVLGMAYWTISVDNVKPPFYNLYEQKLIDQPIFSFYLNRDPDGKDGGELILGGSDPKYYKGSFNYLNVTRQAYWQFKMDKLTTSNYTFCKDGCQAIADTGTSLIVGPVEEITTLNKALGGTPVVGGQYMIECTSIPQLPNVVFHLNGVPYTLEGKDYVLKVNQFGKTICLSGFMGLDVPAPIGPLWILGDVFIGKYYTEFDMGNNRVGFAEAV</sequence>
<dbReference type="InterPro" id="IPR033121">
    <property type="entry name" value="PEPTIDASE_A1"/>
</dbReference>
<dbReference type="GO" id="GO:0004190">
    <property type="term" value="F:aspartic-type endopeptidase activity"/>
    <property type="evidence" value="ECO:0007669"/>
    <property type="project" value="UniProtKB-KW"/>
</dbReference>
<dbReference type="PROSITE" id="PS51767">
    <property type="entry name" value="PEPTIDASE_A1"/>
    <property type="match status" value="2"/>
</dbReference>
<dbReference type="SUPFAM" id="SSF50630">
    <property type="entry name" value="Acid proteases"/>
    <property type="match status" value="2"/>
</dbReference>
<dbReference type="PANTHER" id="PTHR47966:SF51">
    <property type="entry name" value="BETA-SITE APP-CLEAVING ENZYME, ISOFORM A-RELATED"/>
    <property type="match status" value="1"/>
</dbReference>
<evidence type="ECO:0000256" key="1">
    <source>
        <dbReference type="ARBA" id="ARBA00007447"/>
    </source>
</evidence>
<feature type="signal peptide" evidence="8">
    <location>
        <begin position="1"/>
        <end position="18"/>
    </location>
</feature>
<comment type="caution">
    <text evidence="10">The sequence shown here is derived from an EMBL/GenBank/DDBJ whole genome shotgun (WGS) entry which is preliminary data.</text>
</comment>
<proteinExistence type="inferred from homology"/>
<organism evidence="10 11">
    <name type="scientific">Polyplax serrata</name>
    <name type="common">Common mouse louse</name>
    <dbReference type="NCBI Taxonomy" id="468196"/>
    <lineage>
        <taxon>Eukaryota</taxon>
        <taxon>Metazoa</taxon>
        <taxon>Ecdysozoa</taxon>
        <taxon>Arthropoda</taxon>
        <taxon>Hexapoda</taxon>
        <taxon>Insecta</taxon>
        <taxon>Pterygota</taxon>
        <taxon>Neoptera</taxon>
        <taxon>Paraneoptera</taxon>
        <taxon>Psocodea</taxon>
        <taxon>Troctomorpha</taxon>
        <taxon>Phthiraptera</taxon>
        <taxon>Anoplura</taxon>
        <taxon>Polyplacidae</taxon>
        <taxon>Polyplax</taxon>
    </lineage>
</organism>
<evidence type="ECO:0000256" key="5">
    <source>
        <dbReference type="PIRSR" id="PIRSR601461-1"/>
    </source>
</evidence>
<gene>
    <name evidence="10" type="ORF">RUM43_010489</name>
</gene>
<feature type="disulfide bond" evidence="6">
    <location>
        <begin position="598"/>
        <end position="635"/>
    </location>
</feature>
<dbReference type="FunFam" id="2.40.70.10:FF:000115">
    <property type="entry name" value="Lysosomal aspartic protease"/>
    <property type="match status" value="1"/>
</dbReference>
<comment type="similarity">
    <text evidence="1 7">Belongs to the peptidase A1 family.</text>
</comment>
<dbReference type="InterPro" id="IPR001969">
    <property type="entry name" value="Aspartic_peptidase_AS"/>
</dbReference>
<reference evidence="10 11" key="1">
    <citation type="submission" date="2023-10" db="EMBL/GenBank/DDBJ databases">
        <title>Genomes of two closely related lineages of the louse Polyplax serrata with different host specificities.</title>
        <authorList>
            <person name="Martinu J."/>
            <person name="Tarabai H."/>
            <person name="Stefka J."/>
            <person name="Hypsa V."/>
        </authorList>
    </citation>
    <scope>NUCLEOTIDE SEQUENCE [LARGE SCALE GENOMIC DNA]</scope>
    <source>
        <strain evidence="10">HR10_N</strain>
    </source>
</reference>